<evidence type="ECO:0000313" key="4">
    <source>
        <dbReference type="Proteomes" id="UP001501319"/>
    </source>
</evidence>
<reference evidence="3 4" key="1">
    <citation type="journal article" date="2019" name="Int. J. Syst. Evol. Microbiol.">
        <title>The Global Catalogue of Microorganisms (GCM) 10K type strain sequencing project: providing services to taxonomists for standard genome sequencing and annotation.</title>
        <authorList>
            <consortium name="The Broad Institute Genomics Platform"/>
            <consortium name="The Broad Institute Genome Sequencing Center for Infectious Disease"/>
            <person name="Wu L."/>
            <person name="Ma J."/>
        </authorList>
    </citation>
    <scope>NUCLEOTIDE SEQUENCE [LARGE SCALE GENOMIC DNA]</scope>
    <source>
        <strain evidence="3 4">JCM 14306</strain>
    </source>
</reference>
<sequence>MFNHEPAGYRCPFCLIAAGGDDHLTTQNDIVLRTDRGMAFVSSRWWPNNHGHVLVAPHNHHENLYDLPPADGHAVHDLVREVAIAIRSTYVCDGVSTRQHNEPAGYQDAWHHHVHVFPRFENDNLYSTPHLPTPATPEERAPYAQKLRTYFGLQPPRTTDS</sequence>
<feature type="short sequence motif" description="Histidine triad motif" evidence="1">
    <location>
        <begin position="111"/>
        <end position="115"/>
    </location>
</feature>
<keyword evidence="4" id="KW-1185">Reference proteome</keyword>
<dbReference type="Proteomes" id="UP001501319">
    <property type="component" value="Unassembled WGS sequence"/>
</dbReference>
<evidence type="ECO:0000259" key="2">
    <source>
        <dbReference type="PROSITE" id="PS51084"/>
    </source>
</evidence>
<dbReference type="RefSeq" id="WP_344115562.1">
    <property type="nucleotide sequence ID" value="NZ_BAAANE010000010.1"/>
</dbReference>
<evidence type="ECO:0000256" key="1">
    <source>
        <dbReference type="PROSITE-ProRule" id="PRU00464"/>
    </source>
</evidence>
<dbReference type="Gene3D" id="3.30.428.10">
    <property type="entry name" value="HIT-like"/>
    <property type="match status" value="1"/>
</dbReference>
<dbReference type="EMBL" id="BAAANE010000010">
    <property type="protein sequence ID" value="GAA1657090.1"/>
    <property type="molecule type" value="Genomic_DNA"/>
</dbReference>
<dbReference type="SUPFAM" id="SSF54197">
    <property type="entry name" value="HIT-like"/>
    <property type="match status" value="1"/>
</dbReference>
<gene>
    <name evidence="3" type="ORF">GCM10009744_57510</name>
</gene>
<proteinExistence type="predicted"/>
<dbReference type="PROSITE" id="PS51084">
    <property type="entry name" value="HIT_2"/>
    <property type="match status" value="1"/>
</dbReference>
<dbReference type="InterPro" id="IPR001310">
    <property type="entry name" value="Histidine_triad_HIT"/>
</dbReference>
<dbReference type="InterPro" id="IPR011146">
    <property type="entry name" value="HIT-like"/>
</dbReference>
<comment type="caution">
    <text evidence="3">The sequence shown here is derived from an EMBL/GenBank/DDBJ whole genome shotgun (WGS) entry which is preliminary data.</text>
</comment>
<protein>
    <recommendedName>
        <fullName evidence="2">HIT domain-containing protein</fullName>
    </recommendedName>
</protein>
<accession>A0ABN2FR39</accession>
<feature type="domain" description="HIT" evidence="2">
    <location>
        <begin position="12"/>
        <end position="126"/>
    </location>
</feature>
<dbReference type="Pfam" id="PF01230">
    <property type="entry name" value="HIT"/>
    <property type="match status" value="1"/>
</dbReference>
<dbReference type="PANTHER" id="PTHR46648:SF1">
    <property type="entry name" value="ADENOSINE 5'-MONOPHOSPHORAMIDASE HNT1"/>
    <property type="match status" value="1"/>
</dbReference>
<organism evidence="3 4">
    <name type="scientific">Kribbella alba</name>
    <dbReference type="NCBI Taxonomy" id="190197"/>
    <lineage>
        <taxon>Bacteria</taxon>
        <taxon>Bacillati</taxon>
        <taxon>Actinomycetota</taxon>
        <taxon>Actinomycetes</taxon>
        <taxon>Propionibacteriales</taxon>
        <taxon>Kribbellaceae</taxon>
        <taxon>Kribbella</taxon>
    </lineage>
</organism>
<evidence type="ECO:0000313" key="3">
    <source>
        <dbReference type="EMBL" id="GAA1657090.1"/>
    </source>
</evidence>
<dbReference type="InterPro" id="IPR036265">
    <property type="entry name" value="HIT-like_sf"/>
</dbReference>
<dbReference type="PANTHER" id="PTHR46648">
    <property type="entry name" value="HIT FAMILY PROTEIN 1"/>
    <property type="match status" value="1"/>
</dbReference>
<name>A0ABN2FR39_9ACTN</name>